<reference evidence="2 3" key="1">
    <citation type="journal article" date="2015" name="Nature">
        <title>rRNA introns, odd ribosomes, and small enigmatic genomes across a large radiation of phyla.</title>
        <authorList>
            <person name="Brown C.T."/>
            <person name="Hug L.A."/>
            <person name="Thomas B.C."/>
            <person name="Sharon I."/>
            <person name="Castelle C.J."/>
            <person name="Singh A."/>
            <person name="Wilkins M.J."/>
            <person name="Williams K.H."/>
            <person name="Banfield J.F."/>
        </authorList>
    </citation>
    <scope>NUCLEOTIDE SEQUENCE [LARGE SCALE GENOMIC DNA]</scope>
</reference>
<organism evidence="2 3">
    <name type="scientific">Candidatus Kaiserbacteria bacterium GW2011_GWA2_49_19</name>
    <dbReference type="NCBI Taxonomy" id="1618669"/>
    <lineage>
        <taxon>Bacteria</taxon>
        <taxon>Candidatus Kaiseribacteriota</taxon>
    </lineage>
</organism>
<sequence length="369" mass="34294">MSTFLQSLKILILAIILSIGVSYVYAWTGPTATAPDGNVSAPINVSATSQVKSGGLWVASLGTDGGATFGGSVKIGTSNAVCTSAISGMLRYNSTIVQYCNGSMWCALGTTCGINLVIESNTNNYNIYDAATAAGWVSGKAVTLTINSGAVVGSTSTDSPALTTGAFPAGTSVTIINNSSIIGAGGAGGTGGNAYGCIGIPVTSGLAGTSGGPALSVSSPTVINNNGSISGGGGGGGGGGAARTSAFRASTCLGGGGGGGGAGLNAGLGGSGGSQSNSYSSPSSPGTIGTLVSGGLGGSGAVGGLGSGTGGTGGNGGAPGQAGSAGNQSTSNIGNITSGGAGGNPGAAIIGNSNITWQATGDRQGPINN</sequence>
<comment type="caution">
    <text evidence="2">The sequence shown here is derived from an EMBL/GenBank/DDBJ whole genome shotgun (WGS) entry which is preliminary data.</text>
</comment>
<evidence type="ECO:0000256" key="1">
    <source>
        <dbReference type="SAM" id="MobiDB-lite"/>
    </source>
</evidence>
<dbReference type="Proteomes" id="UP000033965">
    <property type="component" value="Unassembled WGS sequence"/>
</dbReference>
<evidence type="ECO:0000313" key="3">
    <source>
        <dbReference type="Proteomes" id="UP000033965"/>
    </source>
</evidence>
<gene>
    <name evidence="2" type="ORF">UY44_C0008G0002</name>
</gene>
<feature type="compositionally biased region" description="Low complexity" evidence="1">
    <location>
        <begin position="274"/>
        <end position="291"/>
    </location>
</feature>
<accession>A0A0G1Y178</accession>
<name>A0A0G1Y178_9BACT</name>
<feature type="compositionally biased region" description="Gly residues" evidence="1">
    <location>
        <begin position="292"/>
        <end position="320"/>
    </location>
</feature>
<dbReference type="EMBL" id="LCPZ01000008">
    <property type="protein sequence ID" value="KKW08637.1"/>
    <property type="molecule type" value="Genomic_DNA"/>
</dbReference>
<dbReference type="AlphaFoldDB" id="A0A0G1Y178"/>
<protein>
    <submittedName>
        <fullName evidence="2">PE-PGRS family protein</fullName>
    </submittedName>
</protein>
<evidence type="ECO:0000313" key="2">
    <source>
        <dbReference type="EMBL" id="KKW08637.1"/>
    </source>
</evidence>
<feature type="compositionally biased region" description="Low complexity" evidence="1">
    <location>
        <begin position="321"/>
        <end position="336"/>
    </location>
</feature>
<feature type="region of interest" description="Disordered" evidence="1">
    <location>
        <begin position="270"/>
        <end position="339"/>
    </location>
</feature>
<proteinExistence type="predicted"/>